<feature type="compositionally biased region" description="Basic and acidic residues" evidence="6">
    <location>
        <begin position="61"/>
        <end position="71"/>
    </location>
</feature>
<dbReference type="AlphaFoldDB" id="A0AAD4GW49"/>
<dbReference type="Pfam" id="PF00172">
    <property type="entry name" value="Zn_clus"/>
    <property type="match status" value="1"/>
</dbReference>
<proteinExistence type="predicted"/>
<dbReference type="SMART" id="SM00066">
    <property type="entry name" value="GAL4"/>
    <property type="match status" value="1"/>
</dbReference>
<dbReference type="GO" id="GO:0009893">
    <property type="term" value="P:positive regulation of metabolic process"/>
    <property type="evidence" value="ECO:0007669"/>
    <property type="project" value="UniProtKB-ARBA"/>
</dbReference>
<feature type="compositionally biased region" description="Polar residues" evidence="6">
    <location>
        <begin position="220"/>
        <end position="236"/>
    </location>
</feature>
<feature type="region of interest" description="Disordered" evidence="6">
    <location>
        <begin position="733"/>
        <end position="791"/>
    </location>
</feature>
<keyword evidence="4" id="KW-0804">Transcription</keyword>
<gene>
    <name evidence="8" type="ORF">FE257_003989</name>
</gene>
<dbReference type="SMART" id="SM00906">
    <property type="entry name" value="Fungal_trans"/>
    <property type="match status" value="1"/>
</dbReference>
<dbReference type="Pfam" id="PF04082">
    <property type="entry name" value="Fungal_trans"/>
    <property type="match status" value="1"/>
</dbReference>
<evidence type="ECO:0000313" key="8">
    <source>
        <dbReference type="EMBL" id="KAF9891522.1"/>
    </source>
</evidence>
<evidence type="ECO:0000313" key="9">
    <source>
        <dbReference type="Proteomes" id="UP001194746"/>
    </source>
</evidence>
<feature type="region of interest" description="Disordered" evidence="6">
    <location>
        <begin position="1"/>
        <end position="25"/>
    </location>
</feature>
<dbReference type="InterPro" id="IPR052761">
    <property type="entry name" value="Fungal_Detox/Toxin_TFs"/>
</dbReference>
<feature type="region of interest" description="Disordered" evidence="6">
    <location>
        <begin position="42"/>
        <end position="76"/>
    </location>
</feature>
<protein>
    <recommendedName>
        <fullName evidence="7">Zn(2)-C6 fungal-type domain-containing protein</fullName>
    </recommendedName>
</protein>
<dbReference type="GO" id="GO:0000981">
    <property type="term" value="F:DNA-binding transcription factor activity, RNA polymerase II-specific"/>
    <property type="evidence" value="ECO:0007669"/>
    <property type="project" value="InterPro"/>
</dbReference>
<dbReference type="PANTHER" id="PTHR47425">
    <property type="entry name" value="FARB-RELATED"/>
    <property type="match status" value="1"/>
</dbReference>
<dbReference type="InterPro" id="IPR001138">
    <property type="entry name" value="Zn2Cys6_DnaBD"/>
</dbReference>
<accession>A0AAD4GW49</accession>
<evidence type="ECO:0000256" key="2">
    <source>
        <dbReference type="ARBA" id="ARBA00023015"/>
    </source>
</evidence>
<feature type="region of interest" description="Disordered" evidence="6">
    <location>
        <begin position="112"/>
        <end position="236"/>
    </location>
</feature>
<evidence type="ECO:0000259" key="7">
    <source>
        <dbReference type="PROSITE" id="PS50048"/>
    </source>
</evidence>
<dbReference type="PANTHER" id="PTHR47425:SF3">
    <property type="entry name" value="ZN(II)2CYS6 TRANSCRIPTION FACTOR (EUROFUNG)"/>
    <property type="match status" value="1"/>
</dbReference>
<dbReference type="CDD" id="cd12148">
    <property type="entry name" value="fungal_TF_MHR"/>
    <property type="match status" value="1"/>
</dbReference>
<feature type="domain" description="Zn(2)-C6 fungal-type" evidence="7">
    <location>
        <begin position="78"/>
        <end position="110"/>
    </location>
</feature>
<keyword evidence="9" id="KW-1185">Reference proteome</keyword>
<dbReference type="EMBL" id="VCAU01000018">
    <property type="protein sequence ID" value="KAF9891522.1"/>
    <property type="molecule type" value="Genomic_DNA"/>
</dbReference>
<organism evidence="8 9">
    <name type="scientific">Aspergillus nanangensis</name>
    <dbReference type="NCBI Taxonomy" id="2582783"/>
    <lineage>
        <taxon>Eukaryota</taxon>
        <taxon>Fungi</taxon>
        <taxon>Dikarya</taxon>
        <taxon>Ascomycota</taxon>
        <taxon>Pezizomycotina</taxon>
        <taxon>Eurotiomycetes</taxon>
        <taxon>Eurotiomycetidae</taxon>
        <taxon>Eurotiales</taxon>
        <taxon>Aspergillaceae</taxon>
        <taxon>Aspergillus</taxon>
        <taxon>Aspergillus subgen. Circumdati</taxon>
    </lineage>
</organism>
<evidence type="ECO:0000256" key="3">
    <source>
        <dbReference type="ARBA" id="ARBA00023125"/>
    </source>
</evidence>
<dbReference type="Proteomes" id="UP001194746">
    <property type="component" value="Unassembled WGS sequence"/>
</dbReference>
<reference evidence="8" key="1">
    <citation type="journal article" date="2019" name="Beilstein J. Org. Chem.">
        <title>Nanangenines: drimane sesquiterpenoids as the dominant metabolite cohort of a novel Australian fungus, Aspergillus nanangensis.</title>
        <authorList>
            <person name="Lacey H.J."/>
            <person name="Gilchrist C.L.M."/>
            <person name="Crombie A."/>
            <person name="Kalaitzis J.A."/>
            <person name="Vuong D."/>
            <person name="Rutledge P.J."/>
            <person name="Turner P."/>
            <person name="Pitt J.I."/>
            <person name="Lacey E."/>
            <person name="Chooi Y.H."/>
            <person name="Piggott A.M."/>
        </authorList>
    </citation>
    <scope>NUCLEOTIDE SEQUENCE</scope>
    <source>
        <strain evidence="8">MST-FP2251</strain>
    </source>
</reference>
<keyword evidence="5" id="KW-0539">Nucleus</keyword>
<dbReference type="GO" id="GO:0006351">
    <property type="term" value="P:DNA-templated transcription"/>
    <property type="evidence" value="ECO:0007669"/>
    <property type="project" value="InterPro"/>
</dbReference>
<evidence type="ECO:0000256" key="4">
    <source>
        <dbReference type="ARBA" id="ARBA00023163"/>
    </source>
</evidence>
<dbReference type="Gene3D" id="4.10.240.10">
    <property type="entry name" value="Zn(2)-C6 fungal-type DNA-binding domain"/>
    <property type="match status" value="1"/>
</dbReference>
<dbReference type="GO" id="GO:0003677">
    <property type="term" value="F:DNA binding"/>
    <property type="evidence" value="ECO:0007669"/>
    <property type="project" value="UniProtKB-KW"/>
</dbReference>
<dbReference type="CDD" id="cd00067">
    <property type="entry name" value="GAL4"/>
    <property type="match status" value="1"/>
</dbReference>
<dbReference type="PROSITE" id="PS00463">
    <property type="entry name" value="ZN2_CY6_FUNGAL_1"/>
    <property type="match status" value="1"/>
</dbReference>
<evidence type="ECO:0000256" key="1">
    <source>
        <dbReference type="ARBA" id="ARBA00022723"/>
    </source>
</evidence>
<feature type="compositionally biased region" description="Polar residues" evidence="6">
    <location>
        <begin position="176"/>
        <end position="186"/>
    </location>
</feature>
<dbReference type="InterPro" id="IPR036864">
    <property type="entry name" value="Zn2-C6_fun-type_DNA-bd_sf"/>
</dbReference>
<feature type="compositionally biased region" description="Basic and acidic residues" evidence="6">
    <location>
        <begin position="769"/>
        <end position="782"/>
    </location>
</feature>
<feature type="compositionally biased region" description="Polar residues" evidence="6">
    <location>
        <begin position="733"/>
        <end position="763"/>
    </location>
</feature>
<keyword evidence="3" id="KW-0238">DNA-binding</keyword>
<dbReference type="SUPFAM" id="SSF57701">
    <property type="entry name" value="Zn2/Cys6 DNA-binding domain"/>
    <property type="match status" value="1"/>
</dbReference>
<comment type="caution">
    <text evidence="8">The sequence shown here is derived from an EMBL/GenBank/DDBJ whole genome shotgun (WGS) entry which is preliminary data.</text>
</comment>
<name>A0AAD4GW49_ASPNN</name>
<evidence type="ECO:0000256" key="5">
    <source>
        <dbReference type="ARBA" id="ARBA00023242"/>
    </source>
</evidence>
<dbReference type="GO" id="GO:0008270">
    <property type="term" value="F:zinc ion binding"/>
    <property type="evidence" value="ECO:0007669"/>
    <property type="project" value="InterPro"/>
</dbReference>
<dbReference type="PROSITE" id="PS50048">
    <property type="entry name" value="ZN2_CY6_FUNGAL_2"/>
    <property type="match status" value="1"/>
</dbReference>
<dbReference type="InterPro" id="IPR007219">
    <property type="entry name" value="XnlR_reg_dom"/>
</dbReference>
<sequence>MNIPEDSPAASPHPRIPTGLKLKLGQPSTSFLSTRVSAAFSMQVAGPNPTSPGPTARQKRPAWEQSKEQPSKRRASQACLSCRHRKVRCDLVSGGHPCTNCRLDSLECVVKESSRGRRPGVTSTVSVQAPVESPARDKSNHARSSPVQPSRSFEVPSPRLQRPRAPSNDLGALNFGDQQGQNTSDAVPTDEEPVLAASQSNIECRRNPSPRAINSPVIRSPTSATRQTLPRVDSNSPLLPPYIRPLPRHIAARDLDYLADKGALSIPDNVLRDEILRAYVTMVHPFMPTVDLEDFLVPIIHGDGRGSVSLILFQAVMFAGVSYIDTNLLQSRGYSSKKAARKTFFGRVRLLYGLEVEQEHLPLLQAVLLMTYWYDCPDDGKNSWYWTGIALSLAQVVGIHRETELCRTTAKKKRMRRKIWWSCVIQDRLLALGIRQPSRIRDDGFDMPRLTLNDFDLNPPSDTIISFLRESGSIASDPSARSTMAVMCVELGNLAMCLGHILHSQYSAVSDQPMIAEYMLRIIVVPKRSRSSQQDLSKCDAELNEWLTNQDARARYTPGPQQVGEKNKRASQIIRLHQAILHMNYLCSVNILHKPQVLYSESDAADDSVQKKLSREKVTKAAIAMAKLGFDMQMDNQLQYLSTSSVPAFLSATLSHLLEIRSHDEEVRNVSVGRFYQCMHVLQQLQSMYSSADYAVHFLAAVLRNVNITVPSLISGLPSTRPNWNKPQLLGCPNSTPDSEVNSQVATAYPSPSSCPHHTQPCTGVSDGLDNHSAETGTDHPRGSQYSQASPDFTSQVGAINVAAGDFLPDSYMGNWLDLGSLVPALVNFDGSTSWPVANNVTSEGELGLFYD</sequence>
<keyword evidence="1" id="KW-0479">Metal-binding</keyword>
<evidence type="ECO:0000256" key="6">
    <source>
        <dbReference type="SAM" id="MobiDB-lite"/>
    </source>
</evidence>
<feature type="compositionally biased region" description="Polar residues" evidence="6">
    <location>
        <begin position="142"/>
        <end position="151"/>
    </location>
</feature>
<keyword evidence="2" id="KW-0805">Transcription regulation</keyword>
<reference evidence="8" key="2">
    <citation type="submission" date="2020-02" db="EMBL/GenBank/DDBJ databases">
        <authorList>
            <person name="Gilchrist C.L.M."/>
            <person name="Chooi Y.-H."/>
        </authorList>
    </citation>
    <scope>NUCLEOTIDE SEQUENCE</scope>
    <source>
        <strain evidence="8">MST-FP2251</strain>
    </source>
</reference>